<proteinExistence type="predicted"/>
<feature type="non-terminal residue" evidence="1">
    <location>
        <position position="43"/>
    </location>
</feature>
<name>A0A723FXQ2_SALER</name>
<dbReference type="EMBL" id="DAAQIW010000033">
    <property type="protein sequence ID" value="HAD9518173.1"/>
    <property type="molecule type" value="Genomic_DNA"/>
</dbReference>
<sequence>MNLDQLDEPFAAEDIEWRIQQSGKTRDGKVWAMVLAYVTNRAI</sequence>
<dbReference type="AlphaFoldDB" id="A0A723FXQ2"/>
<protein>
    <submittedName>
        <fullName evidence="1">Recombinase</fullName>
    </submittedName>
</protein>
<gene>
    <name evidence="1" type="ORF">G1488_26650</name>
</gene>
<reference evidence="1" key="1">
    <citation type="journal article" date="2018" name="Genome Biol.">
        <title>SKESA: strategic k-mer extension for scrupulous assemblies.</title>
        <authorList>
            <person name="Souvorov A."/>
            <person name="Agarwala R."/>
            <person name="Lipman D.J."/>
        </authorList>
    </citation>
    <scope>NUCLEOTIDE SEQUENCE</scope>
    <source>
        <strain evidence="1">R14.1331</strain>
    </source>
</reference>
<accession>A0A723FXQ2</accession>
<reference evidence="1" key="2">
    <citation type="submission" date="2019-01" db="EMBL/GenBank/DDBJ databases">
        <authorList>
            <consortium name="NCBI Pathogen Detection Project"/>
        </authorList>
    </citation>
    <scope>NUCLEOTIDE SEQUENCE</scope>
    <source>
        <strain evidence="1">R14.1331</strain>
    </source>
</reference>
<evidence type="ECO:0000313" key="1">
    <source>
        <dbReference type="EMBL" id="HAD9518173.1"/>
    </source>
</evidence>
<comment type="caution">
    <text evidence="1">The sequence shown here is derived from an EMBL/GenBank/DDBJ whole genome shotgun (WGS) entry which is preliminary data.</text>
</comment>
<organism evidence="1">
    <name type="scientific">Salmonella enterica</name>
    <name type="common">Salmonella choleraesuis</name>
    <dbReference type="NCBI Taxonomy" id="28901"/>
    <lineage>
        <taxon>Bacteria</taxon>
        <taxon>Pseudomonadati</taxon>
        <taxon>Pseudomonadota</taxon>
        <taxon>Gammaproteobacteria</taxon>
        <taxon>Enterobacterales</taxon>
        <taxon>Enterobacteriaceae</taxon>
        <taxon>Salmonella</taxon>
    </lineage>
</organism>